<protein>
    <submittedName>
        <fullName evidence="4">VacJ family lipoprotein</fullName>
    </submittedName>
</protein>
<dbReference type="Pfam" id="PF04333">
    <property type="entry name" value="MlaA"/>
    <property type="match status" value="1"/>
</dbReference>
<dbReference type="PRINTS" id="PR01805">
    <property type="entry name" value="VACJLIPOPROT"/>
</dbReference>
<proteinExistence type="inferred from homology"/>
<evidence type="ECO:0000313" key="4">
    <source>
        <dbReference type="EMBL" id="RJF99674.1"/>
    </source>
</evidence>
<accession>A0A3A3FWH5</accession>
<comment type="caution">
    <text evidence="4">The sequence shown here is derived from an EMBL/GenBank/DDBJ whole genome shotgun (WGS) entry which is preliminary data.</text>
</comment>
<dbReference type="EMBL" id="QYUO01000001">
    <property type="protein sequence ID" value="RJF99674.1"/>
    <property type="molecule type" value="Genomic_DNA"/>
</dbReference>
<dbReference type="PROSITE" id="PS51257">
    <property type="entry name" value="PROKAR_LIPOPROTEIN"/>
    <property type="match status" value="1"/>
</dbReference>
<dbReference type="GO" id="GO:0120010">
    <property type="term" value="P:intermembrane phospholipid transfer"/>
    <property type="evidence" value="ECO:0007669"/>
    <property type="project" value="TreeGrafter"/>
</dbReference>
<evidence type="ECO:0000256" key="2">
    <source>
        <dbReference type="ARBA" id="ARBA00022729"/>
    </source>
</evidence>
<keyword evidence="4" id="KW-0449">Lipoprotein</keyword>
<name>A0A3A3FWH5_9BURK</name>
<dbReference type="GO" id="GO:0016020">
    <property type="term" value="C:membrane"/>
    <property type="evidence" value="ECO:0007669"/>
    <property type="project" value="InterPro"/>
</dbReference>
<dbReference type="RefSeq" id="WP_119769614.1">
    <property type="nucleotide sequence ID" value="NZ_QYUO01000001.1"/>
</dbReference>
<dbReference type="Proteomes" id="UP000265955">
    <property type="component" value="Unassembled WGS sequence"/>
</dbReference>
<feature type="chain" id="PRO_5017404265" evidence="3">
    <location>
        <begin position="25"/>
        <end position="280"/>
    </location>
</feature>
<comment type="similarity">
    <text evidence="1">Belongs to the MlaA family.</text>
</comment>
<gene>
    <name evidence="4" type="ORF">D3871_14960</name>
</gene>
<dbReference type="PANTHER" id="PTHR30035:SF3">
    <property type="entry name" value="INTERMEMBRANE PHOSPHOLIPID TRANSPORT SYSTEM LIPOPROTEIN MLAA"/>
    <property type="match status" value="1"/>
</dbReference>
<reference evidence="5" key="1">
    <citation type="submission" date="2018-09" db="EMBL/GenBank/DDBJ databases">
        <authorList>
            <person name="Zhu H."/>
        </authorList>
    </citation>
    <scope>NUCLEOTIDE SEQUENCE [LARGE SCALE GENOMIC DNA]</scope>
    <source>
        <strain evidence="5">K1R23-30</strain>
    </source>
</reference>
<dbReference type="PANTHER" id="PTHR30035">
    <property type="entry name" value="LIPOPROTEIN VACJ-RELATED"/>
    <property type="match status" value="1"/>
</dbReference>
<sequence length="280" mass="30321">MRSALKIKISILAAALLLTGCATTNPKDPFEDFNRAMFTFNDTVDQAAIKPAAEVYSTLLPQFVQIGINNFFGNLGDVWTGVNNFLQGKIADGLSDVMRVAVNTTMGFGGVLDIGSEAGLVKHKEDFGQTLGKWGVASGPYLVLPILGSSTVRDTFATPLDFKGDPWHYKAPVHVRNVGSTIRVIDLRSSVLDASNLVEEAALDRYVFIRDAYMQRRQSKVFDGEVPSSTYEHDVGPTAAEDLPAINDKGAAMPEPAEKPVVKLEQNDTVATTLVTEAKQ</sequence>
<dbReference type="OrthoDB" id="9785326at2"/>
<keyword evidence="2 3" id="KW-0732">Signal</keyword>
<evidence type="ECO:0000256" key="1">
    <source>
        <dbReference type="ARBA" id="ARBA00010634"/>
    </source>
</evidence>
<keyword evidence="5" id="KW-1185">Reference proteome</keyword>
<evidence type="ECO:0000256" key="3">
    <source>
        <dbReference type="SAM" id="SignalP"/>
    </source>
</evidence>
<organism evidence="4 5">
    <name type="scientific">Noviherbaspirillum saxi</name>
    <dbReference type="NCBI Taxonomy" id="2320863"/>
    <lineage>
        <taxon>Bacteria</taxon>
        <taxon>Pseudomonadati</taxon>
        <taxon>Pseudomonadota</taxon>
        <taxon>Betaproteobacteria</taxon>
        <taxon>Burkholderiales</taxon>
        <taxon>Oxalobacteraceae</taxon>
        <taxon>Noviherbaspirillum</taxon>
    </lineage>
</organism>
<dbReference type="AlphaFoldDB" id="A0A3A3FWH5"/>
<evidence type="ECO:0000313" key="5">
    <source>
        <dbReference type="Proteomes" id="UP000265955"/>
    </source>
</evidence>
<feature type="signal peptide" evidence="3">
    <location>
        <begin position="1"/>
        <end position="24"/>
    </location>
</feature>
<dbReference type="InterPro" id="IPR007428">
    <property type="entry name" value="MlaA"/>
</dbReference>